<evidence type="ECO:0000256" key="2">
    <source>
        <dbReference type="ARBA" id="ARBA00022491"/>
    </source>
</evidence>
<dbReference type="GO" id="GO:0005840">
    <property type="term" value="C:ribosome"/>
    <property type="evidence" value="ECO:0007669"/>
    <property type="project" value="UniProtKB-KW"/>
</dbReference>
<evidence type="ECO:0000313" key="9">
    <source>
        <dbReference type="EMBL" id="PIS15342.1"/>
    </source>
</evidence>
<dbReference type="GO" id="GO:0006417">
    <property type="term" value="P:regulation of translation"/>
    <property type="evidence" value="ECO:0007669"/>
    <property type="project" value="UniProtKB-KW"/>
</dbReference>
<evidence type="ECO:0000256" key="3">
    <source>
        <dbReference type="ARBA" id="ARBA00022845"/>
    </source>
</evidence>
<comment type="caution">
    <text evidence="9">The sequence shown here is derived from an EMBL/GenBank/DDBJ whole genome shotgun (WGS) entry which is preliminary data.</text>
</comment>
<evidence type="ECO:0000256" key="1">
    <source>
        <dbReference type="ARBA" id="ARBA00010531"/>
    </source>
</evidence>
<feature type="coiled-coil region" evidence="7">
    <location>
        <begin position="226"/>
        <end position="253"/>
    </location>
</feature>
<proteinExistence type="inferred from homology"/>
<keyword evidence="3" id="KW-0810">Translation regulation</keyword>
<evidence type="ECO:0000256" key="5">
    <source>
        <dbReference type="ARBA" id="ARBA00023274"/>
    </source>
</evidence>
<comment type="similarity">
    <text evidence="1 6">Belongs to the universal ribosomal protein uL1 family.</text>
</comment>
<dbReference type="PANTHER" id="PTHR36427:SF3">
    <property type="entry name" value="LARGE RIBOSOMAL SUBUNIT PROTEIN UL1M"/>
    <property type="match status" value="1"/>
</dbReference>
<dbReference type="CDD" id="cd00403">
    <property type="entry name" value="Ribosomal_L1"/>
    <property type="match status" value="1"/>
</dbReference>
<organism evidence="9 10">
    <name type="scientific">Candidatus Shapirobacteria bacterium CG09_land_8_20_14_0_10_38_17</name>
    <dbReference type="NCBI Taxonomy" id="1974884"/>
    <lineage>
        <taxon>Bacteria</taxon>
        <taxon>Candidatus Shapironibacteriota</taxon>
    </lineage>
</organism>
<evidence type="ECO:0000256" key="8">
    <source>
        <dbReference type="SAM" id="MobiDB-lite"/>
    </source>
</evidence>
<dbReference type="AlphaFoldDB" id="A0A2H0WRP1"/>
<gene>
    <name evidence="9" type="ORF">COT63_00420</name>
</gene>
<feature type="compositionally biased region" description="Basic and acidic residues" evidence="8">
    <location>
        <begin position="39"/>
        <end position="66"/>
    </location>
</feature>
<dbReference type="SUPFAM" id="SSF56808">
    <property type="entry name" value="Ribosomal protein L1"/>
    <property type="match status" value="1"/>
</dbReference>
<feature type="region of interest" description="Disordered" evidence="8">
    <location>
        <begin position="1"/>
        <end position="22"/>
    </location>
</feature>
<dbReference type="InterPro" id="IPR023673">
    <property type="entry name" value="Ribosomal_uL1_CS"/>
</dbReference>
<dbReference type="Gene3D" id="3.30.190.20">
    <property type="match status" value="1"/>
</dbReference>
<dbReference type="PROSITE" id="PS01199">
    <property type="entry name" value="RIBOSOMAL_L1"/>
    <property type="match status" value="1"/>
</dbReference>
<dbReference type="GO" id="GO:1990904">
    <property type="term" value="C:ribonucleoprotein complex"/>
    <property type="evidence" value="ECO:0007669"/>
    <property type="project" value="UniProtKB-KW"/>
</dbReference>
<keyword evidence="4 6" id="KW-0689">Ribosomal protein</keyword>
<keyword evidence="7" id="KW-0175">Coiled coil</keyword>
<evidence type="ECO:0000256" key="4">
    <source>
        <dbReference type="ARBA" id="ARBA00022980"/>
    </source>
</evidence>
<evidence type="ECO:0000313" key="10">
    <source>
        <dbReference type="Proteomes" id="UP000231282"/>
    </source>
</evidence>
<dbReference type="Pfam" id="PF00687">
    <property type="entry name" value="Ribosomal_L1"/>
    <property type="match status" value="1"/>
</dbReference>
<feature type="region of interest" description="Disordered" evidence="8">
    <location>
        <begin position="37"/>
        <end position="70"/>
    </location>
</feature>
<protein>
    <recommendedName>
        <fullName evidence="6">Ribosomal protein</fullName>
    </recommendedName>
</protein>
<dbReference type="InterPro" id="IPR028364">
    <property type="entry name" value="Ribosomal_uL1/biogenesis"/>
</dbReference>
<dbReference type="EMBL" id="PEZH01000009">
    <property type="protein sequence ID" value="PIS15342.1"/>
    <property type="molecule type" value="Genomic_DNA"/>
</dbReference>
<dbReference type="InterPro" id="IPR016095">
    <property type="entry name" value="Ribosomal_uL1_3-a/b-sand"/>
</dbReference>
<dbReference type="Proteomes" id="UP000231282">
    <property type="component" value="Unassembled WGS sequence"/>
</dbReference>
<sequence length="271" mass="30586">MGKKRVAFVSEKSEAKKSPKVRLAGLKGGERVVMVSGEEEIKKGREESKKEEKLEKKEGNKEEKKEEKKKKRKLKVRGKKYQKFQAMIGTQEEYSLKEAIELLKKTSVSSFAGTAEAHIVVSKVGLKTEIQFPYDIGKKRVVAIADEEKTFEKIKKGKIDFDVLLASPKMMPKLVPYAKILGPRGLMPNPKNKTVVVNPEQAAKEMRILGLEIKTEKKAPLVHTVFGRINQENQNLEENLKTLISRIGKENIKKLVICSTMGPGIRVKMEN</sequence>
<accession>A0A2H0WRP1</accession>
<dbReference type="InterPro" id="IPR023674">
    <property type="entry name" value="Ribosomal_uL1-like"/>
</dbReference>
<name>A0A2H0WRP1_9BACT</name>
<dbReference type="Gene3D" id="3.40.50.790">
    <property type="match status" value="1"/>
</dbReference>
<dbReference type="PANTHER" id="PTHR36427">
    <property type="entry name" value="54S RIBOSOMAL PROTEIN L1, MITOCHONDRIAL"/>
    <property type="match status" value="1"/>
</dbReference>
<keyword evidence="2" id="KW-0678">Repressor</keyword>
<reference evidence="10" key="1">
    <citation type="submission" date="2017-09" db="EMBL/GenBank/DDBJ databases">
        <title>Depth-based differentiation of microbial function through sediment-hosted aquifers and enrichment of novel symbionts in the deep terrestrial subsurface.</title>
        <authorList>
            <person name="Probst A.J."/>
            <person name="Ladd B."/>
            <person name="Jarett J.K."/>
            <person name="Geller-Mcgrath D.E."/>
            <person name="Sieber C.M.K."/>
            <person name="Emerson J.B."/>
            <person name="Anantharaman K."/>
            <person name="Thomas B.C."/>
            <person name="Malmstrom R."/>
            <person name="Stieglmeier M."/>
            <person name="Klingl A."/>
            <person name="Woyke T."/>
            <person name="Ryan C.M."/>
            <person name="Banfield J.F."/>
        </authorList>
    </citation>
    <scope>NUCLEOTIDE SEQUENCE [LARGE SCALE GENOMIC DNA]</scope>
</reference>
<evidence type="ECO:0000256" key="6">
    <source>
        <dbReference type="RuleBase" id="RU000659"/>
    </source>
</evidence>
<keyword evidence="5 6" id="KW-0687">Ribonucleoprotein</keyword>
<evidence type="ECO:0000256" key="7">
    <source>
        <dbReference type="SAM" id="Coils"/>
    </source>
</evidence>